<sequence>MAGTGLQGVRGGGGRLTSVVSMASVSSELLQTTSTANCEMAILPLRLMLELQPQYLKLEDDTLTSINQNGGYNLISDGTFHIEGRQCRVINYIDRKVKLESHYDYKDYRETILAKPMLFITSAKKDNTDSVRTFAFVVNTRHPKMKAQVEGGMNDVISSVMGENYQLQFEFHNVVSNYLLKERFELLDKNLSFLYTFKSDALLDIFHLLGLSKKTREVNGNIINLYCTKPAKKEQVKMFMSKMSNPLIRMGSSADRRLSVFSLDVINEDPFGANDGLLEEPSTPLTPS</sequence>
<dbReference type="AlphaFoldDB" id="A0A8C5QA18"/>
<protein>
    <submittedName>
        <fullName evidence="1">Uncharacterized protein</fullName>
    </submittedName>
</protein>
<name>A0A8C5QA18_9ANUR</name>
<proteinExistence type="predicted"/>
<organism evidence="1 2">
    <name type="scientific">Leptobrachium leishanense</name>
    <name type="common">Leishan spiny toad</name>
    <dbReference type="NCBI Taxonomy" id="445787"/>
    <lineage>
        <taxon>Eukaryota</taxon>
        <taxon>Metazoa</taxon>
        <taxon>Chordata</taxon>
        <taxon>Craniata</taxon>
        <taxon>Vertebrata</taxon>
        <taxon>Euteleostomi</taxon>
        <taxon>Amphibia</taxon>
        <taxon>Batrachia</taxon>
        <taxon>Anura</taxon>
        <taxon>Pelobatoidea</taxon>
        <taxon>Megophryidae</taxon>
        <taxon>Leptobrachium</taxon>
    </lineage>
</organism>
<evidence type="ECO:0000313" key="2">
    <source>
        <dbReference type="Proteomes" id="UP000694569"/>
    </source>
</evidence>
<dbReference type="Proteomes" id="UP000694569">
    <property type="component" value="Unplaced"/>
</dbReference>
<dbReference type="GeneTree" id="ENSGT00390000018451"/>
<keyword evidence="2" id="KW-1185">Reference proteome</keyword>
<dbReference type="Ensembl" id="ENSLLET00000036053.1">
    <property type="protein sequence ID" value="ENSLLEP00000034734.1"/>
    <property type="gene ID" value="ENSLLEG00000021965.1"/>
</dbReference>
<dbReference type="OrthoDB" id="10008580at2759"/>
<reference evidence="1" key="2">
    <citation type="submission" date="2025-09" db="UniProtKB">
        <authorList>
            <consortium name="Ensembl"/>
        </authorList>
    </citation>
    <scope>IDENTIFICATION</scope>
</reference>
<reference evidence="1" key="1">
    <citation type="submission" date="2025-08" db="UniProtKB">
        <authorList>
            <consortium name="Ensembl"/>
        </authorList>
    </citation>
    <scope>IDENTIFICATION</scope>
</reference>
<accession>A0A8C5QA18</accession>
<evidence type="ECO:0000313" key="1">
    <source>
        <dbReference type="Ensembl" id="ENSLLEP00000034734.1"/>
    </source>
</evidence>